<dbReference type="Proteomes" id="UP001159428">
    <property type="component" value="Unassembled WGS sequence"/>
</dbReference>
<dbReference type="InterPro" id="IPR018314">
    <property type="entry name" value="RsmB/NOL1/NOP2-like_CS"/>
</dbReference>
<feature type="coiled-coil region" evidence="7">
    <location>
        <begin position="60"/>
        <end position="87"/>
    </location>
</feature>
<dbReference type="Pfam" id="PF01189">
    <property type="entry name" value="Methyltr_RsmB-F"/>
    <property type="match status" value="1"/>
</dbReference>
<dbReference type="CDD" id="cd02440">
    <property type="entry name" value="AdoMet_MTases"/>
    <property type="match status" value="1"/>
</dbReference>
<evidence type="ECO:0000256" key="1">
    <source>
        <dbReference type="ARBA" id="ARBA00007494"/>
    </source>
</evidence>
<dbReference type="InterPro" id="IPR015947">
    <property type="entry name" value="PUA-like_sf"/>
</dbReference>
<feature type="active site" description="Nucleophile" evidence="6">
    <location>
        <position position="385"/>
    </location>
</feature>
<keyword evidence="3 6" id="KW-0808">Transferase</keyword>
<dbReference type="Gene3D" id="2.30.130.10">
    <property type="entry name" value="PUA domain"/>
    <property type="match status" value="1"/>
</dbReference>
<dbReference type="GO" id="GO:0001510">
    <property type="term" value="P:RNA methylation"/>
    <property type="evidence" value="ECO:0007669"/>
    <property type="project" value="InterPro"/>
</dbReference>
<evidence type="ECO:0000256" key="7">
    <source>
        <dbReference type="SAM" id="Coils"/>
    </source>
</evidence>
<evidence type="ECO:0000259" key="8">
    <source>
        <dbReference type="PROSITE" id="PS51686"/>
    </source>
</evidence>
<dbReference type="SUPFAM" id="SSF53335">
    <property type="entry name" value="S-adenosyl-L-methionine-dependent methyltransferases"/>
    <property type="match status" value="1"/>
</dbReference>
<feature type="binding site" evidence="6">
    <location>
        <position position="300"/>
    </location>
    <ligand>
        <name>S-adenosyl-L-methionine</name>
        <dbReference type="ChEBI" id="CHEBI:59789"/>
    </ligand>
</feature>
<evidence type="ECO:0000256" key="5">
    <source>
        <dbReference type="ARBA" id="ARBA00022884"/>
    </source>
</evidence>
<evidence type="ECO:0000256" key="2">
    <source>
        <dbReference type="ARBA" id="ARBA00022603"/>
    </source>
</evidence>
<evidence type="ECO:0000256" key="3">
    <source>
        <dbReference type="ARBA" id="ARBA00022679"/>
    </source>
</evidence>
<dbReference type="InterPro" id="IPR049560">
    <property type="entry name" value="MeTrfase_RsmB-F_NOP2_cat"/>
</dbReference>
<keyword evidence="7" id="KW-0175">Coiled coil</keyword>
<dbReference type="InterPro" id="IPR001678">
    <property type="entry name" value="MeTrfase_RsmB-F_NOP2_dom"/>
</dbReference>
<name>A0AAU9VU87_9CNID</name>
<evidence type="ECO:0000256" key="6">
    <source>
        <dbReference type="PROSITE-ProRule" id="PRU01023"/>
    </source>
</evidence>
<dbReference type="InterPro" id="IPR036974">
    <property type="entry name" value="PUA_sf"/>
</dbReference>
<evidence type="ECO:0000313" key="10">
    <source>
        <dbReference type="Proteomes" id="UP001159428"/>
    </source>
</evidence>
<dbReference type="Pfam" id="PF01472">
    <property type="entry name" value="PUA"/>
    <property type="match status" value="1"/>
</dbReference>
<dbReference type="InterPro" id="IPR029063">
    <property type="entry name" value="SAM-dependent_MTases_sf"/>
</dbReference>
<feature type="binding site" evidence="6">
    <location>
        <position position="335"/>
    </location>
    <ligand>
        <name>S-adenosyl-L-methionine</name>
        <dbReference type="ChEBI" id="CHEBI:59789"/>
    </ligand>
</feature>
<dbReference type="InterPro" id="IPR023267">
    <property type="entry name" value="RCMT"/>
</dbReference>
<dbReference type="CDD" id="cd21150">
    <property type="entry name" value="PUA_NSun6-like"/>
    <property type="match status" value="1"/>
</dbReference>
<reference evidence="9 10" key="1">
    <citation type="submission" date="2022-05" db="EMBL/GenBank/DDBJ databases">
        <authorList>
            <consortium name="Genoscope - CEA"/>
            <person name="William W."/>
        </authorList>
    </citation>
    <scope>NUCLEOTIDE SEQUENCE [LARGE SCALE GENOMIC DNA]</scope>
</reference>
<organism evidence="9 10">
    <name type="scientific">Pocillopora meandrina</name>
    <dbReference type="NCBI Taxonomy" id="46732"/>
    <lineage>
        <taxon>Eukaryota</taxon>
        <taxon>Metazoa</taxon>
        <taxon>Cnidaria</taxon>
        <taxon>Anthozoa</taxon>
        <taxon>Hexacorallia</taxon>
        <taxon>Scleractinia</taxon>
        <taxon>Astrocoeniina</taxon>
        <taxon>Pocilloporidae</taxon>
        <taxon>Pocillopora</taxon>
    </lineage>
</organism>
<sequence length="469" mass="51402">MSYGLTKLTFSVPEVEDYLRSSLCKFSLLRQEHDVSDSTTGFDKLLKALVTPPLYTVVRVNTLKTTVQDAQQELQKILEEEGKEARQHHYKMILHEQLNDVLLIHGFGPDTNLVPVVKEIIVDSNCGAAILRGADIFAPGVMAAHPGMESGDTVSVYADLEGKCRKGLTKHYNGKRVFLGNGTAVLARKDLFCSQEHVSGVAVHMTSPLFSCPSLGGVLPHLLFLQNLPSVVVGHMLDPQPGEVILDMCAAPGGKTTHVASLMGDKGVVIAFDKSEPKVAKLRANCEKLGIQCVKSFIYDGVKSLDSEKHYGEENTFLSTSPPYPCGSFDRILLDAPCSALGQRPQFFVRMTLKELQSYPRLQRKLFTTAVGLLKEGGVLVYSTCTITPQENEEQVAWALKSFPCLKLDKQTPHLGGPGLRTCGLSDDECQLVQRFDPTKVNVTDTGGSQCNEDTIGFFIAKFIKKKIL</sequence>
<accession>A0AAU9VU87</accession>
<dbReference type="PROSITE" id="PS51686">
    <property type="entry name" value="SAM_MT_RSMB_NOP"/>
    <property type="match status" value="1"/>
</dbReference>
<keyword evidence="5 6" id="KW-0694">RNA-binding</keyword>
<dbReference type="PRINTS" id="PR02008">
    <property type="entry name" value="RCMTFAMILY"/>
</dbReference>
<dbReference type="PANTHER" id="PTHR22807">
    <property type="entry name" value="NOP2 YEAST -RELATED NOL1/NOP2/FMU SUN DOMAIN-CONTAINING"/>
    <property type="match status" value="1"/>
</dbReference>
<dbReference type="EMBL" id="CALNXJ010000003">
    <property type="protein sequence ID" value="CAH3035837.1"/>
    <property type="molecule type" value="Genomic_DNA"/>
</dbReference>
<keyword evidence="4 6" id="KW-0949">S-adenosyl-L-methionine</keyword>
<comment type="similarity">
    <text evidence="1 6">Belongs to the class I-like SAM-binding methyltransferase superfamily. RsmB/NOP family.</text>
</comment>
<dbReference type="Gene3D" id="3.40.50.150">
    <property type="entry name" value="Vaccinia Virus protein VP39"/>
    <property type="match status" value="1"/>
</dbReference>
<protein>
    <recommendedName>
        <fullName evidence="8">SAM-dependent MTase RsmB/NOP-type domain-containing protein</fullName>
    </recommendedName>
</protein>
<dbReference type="SUPFAM" id="SSF88697">
    <property type="entry name" value="PUA domain-like"/>
    <property type="match status" value="1"/>
</dbReference>
<feature type="binding site" evidence="6">
    <location>
        <begin position="249"/>
        <end position="255"/>
    </location>
    <ligand>
        <name>S-adenosyl-L-methionine</name>
        <dbReference type="ChEBI" id="CHEBI:59789"/>
    </ligand>
</feature>
<dbReference type="PROSITE" id="PS50890">
    <property type="entry name" value="PUA"/>
    <property type="match status" value="1"/>
</dbReference>
<gene>
    <name evidence="9" type="ORF">PMEA_00016511</name>
</gene>
<keyword evidence="10" id="KW-1185">Reference proteome</keyword>
<dbReference type="SMART" id="SM00359">
    <property type="entry name" value="PUA"/>
    <property type="match status" value="1"/>
</dbReference>
<dbReference type="AlphaFoldDB" id="A0AAU9VU87"/>
<evidence type="ECO:0000313" key="9">
    <source>
        <dbReference type="EMBL" id="CAH3035837.1"/>
    </source>
</evidence>
<keyword evidence="2 6" id="KW-0489">Methyltransferase</keyword>
<dbReference type="GO" id="GO:0003723">
    <property type="term" value="F:RNA binding"/>
    <property type="evidence" value="ECO:0007669"/>
    <property type="project" value="UniProtKB-UniRule"/>
</dbReference>
<proteinExistence type="inferred from homology"/>
<dbReference type="PANTHER" id="PTHR22807:SF34">
    <property type="entry name" value="TRNA (CYTOSINE(72)-C(5))-METHYLTRANSFERASE NSUN6"/>
    <property type="match status" value="1"/>
</dbReference>
<dbReference type="GO" id="GO:0008173">
    <property type="term" value="F:RNA methyltransferase activity"/>
    <property type="evidence" value="ECO:0007669"/>
    <property type="project" value="InterPro"/>
</dbReference>
<dbReference type="PROSITE" id="PS01153">
    <property type="entry name" value="NOL1_NOP2_SUN"/>
    <property type="match status" value="1"/>
</dbReference>
<evidence type="ECO:0000256" key="4">
    <source>
        <dbReference type="ARBA" id="ARBA00022691"/>
    </source>
</evidence>
<feature type="domain" description="SAM-dependent MTase RsmB/NOP-type" evidence="8">
    <location>
        <begin position="152"/>
        <end position="466"/>
    </location>
</feature>
<feature type="binding site" evidence="6">
    <location>
        <position position="273"/>
    </location>
    <ligand>
        <name>S-adenosyl-L-methionine</name>
        <dbReference type="ChEBI" id="CHEBI:59789"/>
    </ligand>
</feature>
<comment type="caution">
    <text evidence="9">The sequence shown here is derived from an EMBL/GenBank/DDBJ whole genome shotgun (WGS) entry which is preliminary data.</text>
</comment>
<dbReference type="InterPro" id="IPR002478">
    <property type="entry name" value="PUA"/>
</dbReference>